<sequence>MSKSRKKKGKWKPAIEKAKIFLKSKKKESFLLFFLSLFMILCLSIVYAPKMHDRQNALHKSSDSLLRDDITSSSVMQKGKWTNTIHTERKEDEFINPRPFIDRYNLVDIRQDGNPLDSVGGRIYQELMERESADLAKIYDSTGDTPEHTAKLLGLKRSAILGSYNPQAAGQSPEQKNSWAIPYFKNIHYRYYNGDGKEIQESSNVKDILAMASVYTYQHNYLDEERFRAIVNELYTKSHSYSISIGPVYYDQGCIHKDAKEEMLAEEAANTDAPPGGETKASEESKAESTSEKPSETVTDSKANQDTNATKESKQAQGSKQAQESKQTQETKSNQENNQKSTAGEAGESSSESKALPEQAEKSSENKENSTSLHAELSASNLPKESKVTKETTGTKAEQKASSIQDQKKLPKNYCPGHVDLTIKITVVGFDDENGLRNIQLDSIKDLEEQDQKPGSRWHGWNDYTIAAVKRLKEQDWFKDYGLSISSVEKKSPLTEEEISSYMKDLPKDLSEERKALIHFALSSVGKVPYFYGGKAGVKGLEGNHFGATISSSDYKGRNRKGLDCSGFVQWAYWSSVDRSLDFASSTQELIGKGQKIKRSELKAGDLIIQPSGESHVVVFIKWTKDGKMLAVHENGTAGNISVDEVQANYPYYRSILP</sequence>
<dbReference type="GeneID" id="85014908"/>
<evidence type="ECO:0000256" key="3">
    <source>
        <dbReference type="ARBA" id="ARBA00022801"/>
    </source>
</evidence>
<proteinExistence type="inferred from homology"/>
<keyword evidence="2" id="KW-0645">Protease</keyword>
<dbReference type="PANTHER" id="PTHR47359:SF3">
    <property type="entry name" value="NLP_P60 DOMAIN-CONTAINING PROTEIN-RELATED"/>
    <property type="match status" value="1"/>
</dbReference>
<dbReference type="AlphaFoldDB" id="A0A7W9W2X9"/>
<dbReference type="InterPro" id="IPR000064">
    <property type="entry name" value="NLP_P60_dom"/>
</dbReference>
<feature type="domain" description="NlpC/P60" evidence="6">
    <location>
        <begin position="511"/>
        <end position="658"/>
    </location>
</feature>
<keyword evidence="4" id="KW-0788">Thiol protease</keyword>
<dbReference type="GO" id="GO:0008234">
    <property type="term" value="F:cysteine-type peptidase activity"/>
    <property type="evidence" value="ECO:0007669"/>
    <property type="project" value="UniProtKB-KW"/>
</dbReference>
<dbReference type="EMBL" id="JACHHH010000006">
    <property type="protein sequence ID" value="MBB6041389.1"/>
    <property type="molecule type" value="Genomic_DNA"/>
</dbReference>
<feature type="compositionally biased region" description="Polar residues" evidence="5">
    <location>
        <begin position="298"/>
        <end position="308"/>
    </location>
</feature>
<evidence type="ECO:0000313" key="7">
    <source>
        <dbReference type="EMBL" id="MBB6041389.1"/>
    </source>
</evidence>
<evidence type="ECO:0000259" key="6">
    <source>
        <dbReference type="PROSITE" id="PS51935"/>
    </source>
</evidence>
<dbReference type="SUPFAM" id="SSF54001">
    <property type="entry name" value="Cysteine proteinases"/>
    <property type="match status" value="1"/>
</dbReference>
<dbReference type="InterPro" id="IPR051794">
    <property type="entry name" value="PG_Endopeptidase_C40"/>
</dbReference>
<feature type="compositionally biased region" description="Low complexity" evidence="5">
    <location>
        <begin position="340"/>
        <end position="354"/>
    </location>
</feature>
<accession>A0A7W9W2X9</accession>
<comment type="similarity">
    <text evidence="1">Belongs to the peptidase C40 family.</text>
</comment>
<dbReference type="InterPro" id="IPR038765">
    <property type="entry name" value="Papain-like_cys_pep_sf"/>
</dbReference>
<gene>
    <name evidence="7" type="ORF">HNQ46_001369</name>
</gene>
<feature type="region of interest" description="Disordered" evidence="5">
    <location>
        <begin position="266"/>
        <end position="413"/>
    </location>
</feature>
<dbReference type="Proteomes" id="UP000522163">
    <property type="component" value="Unassembled WGS sequence"/>
</dbReference>
<name>A0A7W9W2X9_9FIRM</name>
<feature type="compositionally biased region" description="Basic and acidic residues" evidence="5">
    <location>
        <begin position="359"/>
        <end position="368"/>
    </location>
</feature>
<evidence type="ECO:0000256" key="5">
    <source>
        <dbReference type="SAM" id="MobiDB-lite"/>
    </source>
</evidence>
<organism evidence="7 8">
    <name type="scientific">Oribacterium sinus</name>
    <dbReference type="NCBI Taxonomy" id="237576"/>
    <lineage>
        <taxon>Bacteria</taxon>
        <taxon>Bacillati</taxon>
        <taxon>Bacillota</taxon>
        <taxon>Clostridia</taxon>
        <taxon>Lachnospirales</taxon>
        <taxon>Lachnospiraceae</taxon>
        <taxon>Oribacterium</taxon>
    </lineage>
</organism>
<evidence type="ECO:0000313" key="8">
    <source>
        <dbReference type="Proteomes" id="UP000522163"/>
    </source>
</evidence>
<dbReference type="Gene3D" id="3.90.1720.10">
    <property type="entry name" value="endopeptidase domain like (from Nostoc punctiforme)"/>
    <property type="match status" value="1"/>
</dbReference>
<dbReference type="Pfam" id="PF00877">
    <property type="entry name" value="NLPC_P60"/>
    <property type="match status" value="1"/>
</dbReference>
<reference evidence="7 8" key="1">
    <citation type="submission" date="2020-08" db="EMBL/GenBank/DDBJ databases">
        <title>Genomic Encyclopedia of Type Strains, Phase IV (KMG-IV): sequencing the most valuable type-strain genomes for metagenomic binning, comparative biology and taxonomic classification.</title>
        <authorList>
            <person name="Goeker M."/>
        </authorList>
    </citation>
    <scope>NUCLEOTIDE SEQUENCE [LARGE SCALE GENOMIC DNA]</scope>
    <source>
        <strain evidence="7 8">DSM 17245</strain>
    </source>
</reference>
<evidence type="ECO:0000256" key="4">
    <source>
        <dbReference type="ARBA" id="ARBA00022807"/>
    </source>
</evidence>
<evidence type="ECO:0000256" key="2">
    <source>
        <dbReference type="ARBA" id="ARBA00022670"/>
    </source>
</evidence>
<dbReference type="PROSITE" id="PS51935">
    <property type="entry name" value="NLPC_P60"/>
    <property type="match status" value="1"/>
</dbReference>
<feature type="compositionally biased region" description="Basic and acidic residues" evidence="5">
    <location>
        <begin position="280"/>
        <end position="295"/>
    </location>
</feature>
<evidence type="ECO:0000256" key="1">
    <source>
        <dbReference type="ARBA" id="ARBA00007074"/>
    </source>
</evidence>
<feature type="compositionally biased region" description="Polar residues" evidence="5">
    <location>
        <begin position="315"/>
        <end position="339"/>
    </location>
</feature>
<dbReference type="PANTHER" id="PTHR47359">
    <property type="entry name" value="PEPTIDOGLYCAN DL-ENDOPEPTIDASE CWLO"/>
    <property type="match status" value="1"/>
</dbReference>
<keyword evidence="3" id="KW-0378">Hydrolase</keyword>
<feature type="compositionally biased region" description="Polar residues" evidence="5">
    <location>
        <begin position="391"/>
        <end position="405"/>
    </location>
</feature>
<dbReference type="RefSeq" id="WP_183684013.1">
    <property type="nucleotide sequence ID" value="NZ_JACHHH010000006.1"/>
</dbReference>
<dbReference type="GO" id="GO:0006508">
    <property type="term" value="P:proteolysis"/>
    <property type="evidence" value="ECO:0007669"/>
    <property type="project" value="UniProtKB-KW"/>
</dbReference>
<protein>
    <recommendedName>
        <fullName evidence="6">NlpC/P60 domain-containing protein</fullName>
    </recommendedName>
</protein>
<comment type="caution">
    <text evidence="7">The sequence shown here is derived from an EMBL/GenBank/DDBJ whole genome shotgun (WGS) entry which is preliminary data.</text>
</comment>